<dbReference type="EMBL" id="LR134521">
    <property type="protein sequence ID" value="VEJ29838.1"/>
    <property type="molecule type" value="Genomic_DNA"/>
</dbReference>
<evidence type="ECO:0000313" key="2">
    <source>
        <dbReference type="EMBL" id="VEJ29838.1"/>
    </source>
</evidence>
<name>A0A448UVA2_9MICC</name>
<dbReference type="PANTHER" id="PTHR39420:SF2">
    <property type="entry name" value="HYDROLASE"/>
    <property type="match status" value="1"/>
</dbReference>
<evidence type="ECO:0000256" key="1">
    <source>
        <dbReference type="SAM" id="MobiDB-lite"/>
    </source>
</evidence>
<protein>
    <submittedName>
        <fullName evidence="2">Uncharacterized conserved protein</fullName>
    </submittedName>
</protein>
<dbReference type="SUPFAM" id="SSF55486">
    <property type="entry name" value="Metalloproteases ('zincins'), catalytic domain"/>
    <property type="match status" value="1"/>
</dbReference>
<reference evidence="2 3" key="1">
    <citation type="submission" date="2018-12" db="EMBL/GenBank/DDBJ databases">
        <authorList>
            <consortium name="Pathogen Informatics"/>
        </authorList>
    </citation>
    <scope>NUCLEOTIDE SEQUENCE [LARGE SCALE GENOMIC DNA]</scope>
    <source>
        <strain evidence="2 3">NCTC10918</strain>
    </source>
</reference>
<accession>A0A448UVA2</accession>
<dbReference type="InterPro" id="IPR018766">
    <property type="entry name" value="Zinicin_2"/>
</dbReference>
<organism evidence="2 3">
    <name type="scientific">Rothia dentocariosa</name>
    <dbReference type="NCBI Taxonomy" id="2047"/>
    <lineage>
        <taxon>Bacteria</taxon>
        <taxon>Bacillati</taxon>
        <taxon>Actinomycetota</taxon>
        <taxon>Actinomycetes</taxon>
        <taxon>Micrococcales</taxon>
        <taxon>Micrococcaceae</taxon>
        <taxon>Rothia</taxon>
    </lineage>
</organism>
<gene>
    <name evidence="2" type="ORF">NCTC10918_01110</name>
</gene>
<dbReference type="PANTHER" id="PTHR39420">
    <property type="match status" value="1"/>
</dbReference>
<dbReference type="Proteomes" id="UP000270988">
    <property type="component" value="Chromosome"/>
</dbReference>
<dbReference type="AlphaFoldDB" id="A0A448UVA2"/>
<evidence type="ECO:0000313" key="3">
    <source>
        <dbReference type="Proteomes" id="UP000270988"/>
    </source>
</evidence>
<sequence length="112" mass="12895">MRRRIEGGPTERVFETLVGLEIRPRLVREAQNFWRTYEEKHGYEARDELWAAPETLPTAAELEDPDAYEARQDEFKVEDIDFDTELQKLLDGGFDEGESDNGESSTGDEPNT</sequence>
<dbReference type="Pfam" id="PF10103">
    <property type="entry name" value="Zincin_2"/>
    <property type="match status" value="1"/>
</dbReference>
<proteinExistence type="predicted"/>
<feature type="region of interest" description="Disordered" evidence="1">
    <location>
        <begin position="90"/>
        <end position="112"/>
    </location>
</feature>
<feature type="compositionally biased region" description="Polar residues" evidence="1">
    <location>
        <begin position="102"/>
        <end position="112"/>
    </location>
</feature>